<reference evidence="3 4" key="1">
    <citation type="submission" date="2017-10" db="EMBL/GenBank/DDBJ databases">
        <authorList>
            <person name="Regsiter A."/>
            <person name="William W."/>
        </authorList>
    </citation>
    <scope>NUCLEOTIDE SEQUENCE [LARGE SCALE GENOMIC DNA]</scope>
    <source>
        <strain evidence="1 4">CFBP6984</strain>
        <strain evidence="2 3">CFBP7430</strain>
    </source>
</reference>
<gene>
    <name evidence="1" type="ORF">XAP6984_580076</name>
    <name evidence="2" type="ORF">XAP7430_540077</name>
</gene>
<evidence type="ECO:0000313" key="3">
    <source>
        <dbReference type="Proteomes" id="UP000234166"/>
    </source>
</evidence>
<protein>
    <recommendedName>
        <fullName evidence="5">Secreted protein</fullName>
    </recommendedName>
</protein>
<evidence type="ECO:0000313" key="2">
    <source>
        <dbReference type="EMBL" id="SON91265.1"/>
    </source>
</evidence>
<comment type="caution">
    <text evidence="2">The sequence shown here is derived from an EMBL/GenBank/DDBJ whole genome shotgun (WGS) entry which is preliminary data.</text>
</comment>
<dbReference type="Proteomes" id="UP000234181">
    <property type="component" value="Unassembled WGS sequence"/>
</dbReference>
<organism evidence="2 3">
    <name type="scientific">Xanthomonas campestris pv. phaseoli</name>
    <dbReference type="NCBI Taxonomy" id="317013"/>
    <lineage>
        <taxon>Bacteria</taxon>
        <taxon>Pseudomonadati</taxon>
        <taxon>Pseudomonadota</taxon>
        <taxon>Gammaproteobacteria</taxon>
        <taxon>Lysobacterales</taxon>
        <taxon>Lysobacteraceae</taxon>
        <taxon>Xanthomonas</taxon>
    </lineage>
</organism>
<sequence length="62" mass="6254">MRMSAVTGGRGGRAACRQASIRQGSVRIGNGAACGEQRLAPLVSGKHAPAPLVTAPLRAVIC</sequence>
<proteinExistence type="predicted"/>
<evidence type="ECO:0008006" key="5">
    <source>
        <dbReference type="Google" id="ProtNLM"/>
    </source>
</evidence>
<evidence type="ECO:0000313" key="1">
    <source>
        <dbReference type="EMBL" id="SON84516.1"/>
    </source>
</evidence>
<dbReference type="EMBL" id="OCYS01000110">
    <property type="protein sequence ID" value="SON91265.1"/>
    <property type="molecule type" value="Genomic_DNA"/>
</dbReference>
<keyword evidence="4" id="KW-1185">Reference proteome</keyword>
<dbReference type="Proteomes" id="UP000234166">
    <property type="component" value="Unassembled WGS sequence"/>
</dbReference>
<evidence type="ECO:0000313" key="4">
    <source>
        <dbReference type="Proteomes" id="UP000234181"/>
    </source>
</evidence>
<accession>A0AB38E4K5</accession>
<name>A0AB38E4K5_XANCH</name>
<dbReference type="EMBL" id="OCYT01000115">
    <property type="protein sequence ID" value="SON84516.1"/>
    <property type="molecule type" value="Genomic_DNA"/>
</dbReference>
<dbReference type="AlphaFoldDB" id="A0AB38E4K5"/>